<gene>
    <name evidence="1" type="ORF">KIW84_075267</name>
</gene>
<proteinExistence type="predicted"/>
<comment type="caution">
    <text evidence="1">The sequence shown here is derived from an EMBL/GenBank/DDBJ whole genome shotgun (WGS) entry which is preliminary data.</text>
</comment>
<evidence type="ECO:0000313" key="1">
    <source>
        <dbReference type="EMBL" id="KAI5389889.1"/>
    </source>
</evidence>
<dbReference type="AlphaFoldDB" id="A0A9D4ZZM4"/>
<reference evidence="1 2" key="1">
    <citation type="journal article" date="2022" name="Nat. Genet.">
        <title>Improved pea reference genome and pan-genome highlight genomic features and evolutionary characteristics.</title>
        <authorList>
            <person name="Yang T."/>
            <person name="Liu R."/>
            <person name="Luo Y."/>
            <person name="Hu S."/>
            <person name="Wang D."/>
            <person name="Wang C."/>
            <person name="Pandey M.K."/>
            <person name="Ge S."/>
            <person name="Xu Q."/>
            <person name="Li N."/>
            <person name="Li G."/>
            <person name="Huang Y."/>
            <person name="Saxena R.K."/>
            <person name="Ji Y."/>
            <person name="Li M."/>
            <person name="Yan X."/>
            <person name="He Y."/>
            <person name="Liu Y."/>
            <person name="Wang X."/>
            <person name="Xiang C."/>
            <person name="Varshney R.K."/>
            <person name="Ding H."/>
            <person name="Gao S."/>
            <person name="Zong X."/>
        </authorList>
    </citation>
    <scope>NUCLEOTIDE SEQUENCE [LARGE SCALE GENOMIC DNA]</scope>
    <source>
        <strain evidence="1 2">cv. Zhongwan 6</strain>
    </source>
</reference>
<keyword evidence="2" id="KW-1185">Reference proteome</keyword>
<evidence type="ECO:0000313" key="2">
    <source>
        <dbReference type="Proteomes" id="UP001058974"/>
    </source>
</evidence>
<protein>
    <submittedName>
        <fullName evidence="1">Uncharacterized protein</fullName>
    </submittedName>
</protein>
<organism evidence="1 2">
    <name type="scientific">Pisum sativum</name>
    <name type="common">Garden pea</name>
    <name type="synonym">Lathyrus oleraceus</name>
    <dbReference type="NCBI Taxonomy" id="3888"/>
    <lineage>
        <taxon>Eukaryota</taxon>
        <taxon>Viridiplantae</taxon>
        <taxon>Streptophyta</taxon>
        <taxon>Embryophyta</taxon>
        <taxon>Tracheophyta</taxon>
        <taxon>Spermatophyta</taxon>
        <taxon>Magnoliopsida</taxon>
        <taxon>eudicotyledons</taxon>
        <taxon>Gunneridae</taxon>
        <taxon>Pentapetalae</taxon>
        <taxon>rosids</taxon>
        <taxon>fabids</taxon>
        <taxon>Fabales</taxon>
        <taxon>Fabaceae</taxon>
        <taxon>Papilionoideae</taxon>
        <taxon>50 kb inversion clade</taxon>
        <taxon>NPAAA clade</taxon>
        <taxon>Hologalegina</taxon>
        <taxon>IRL clade</taxon>
        <taxon>Fabeae</taxon>
        <taxon>Lathyrus</taxon>
    </lineage>
</organism>
<dbReference type="EMBL" id="JAMSHJ010000007">
    <property type="protein sequence ID" value="KAI5389889.1"/>
    <property type="molecule type" value="Genomic_DNA"/>
</dbReference>
<name>A0A9D4ZZM4_PEA</name>
<dbReference type="Proteomes" id="UP001058974">
    <property type="component" value="Chromosome 7"/>
</dbReference>
<accession>A0A9D4ZZM4</accession>
<dbReference type="Gramene" id="Psat07G0526700-T1">
    <property type="protein sequence ID" value="KAI5389889.1"/>
    <property type="gene ID" value="KIW84_075267"/>
</dbReference>
<dbReference type="Gene3D" id="4.10.60.10">
    <property type="entry name" value="Zinc finger, CCHC-type"/>
    <property type="match status" value="1"/>
</dbReference>
<sequence length="223" mass="25333">MATPGATMVVTRWSSIMAARGAWESLSGGLMVCNKSQLWSRWLHLARILIITDNLDLSSIRYSIYNLDKKNKRFLGRINGFRGSRSKYKKDDQKECLNCKKPDHFIADCLELQKDKSNKGSHQKDNFINKVKKSLMATWDELEKEEEVDKDEEEANLSLMALTSSDIESYSDSSLDFEEEYEVLETSPNGAHSSDVLRSTAHSLNDPYRINHTITTATISLST</sequence>